<sequence>MDAKQLLDESGAQIGERTSLLHPHDTCSVVAQQTFGTVFSLASYKVIDSEPDNDLQLLDVFI</sequence>
<dbReference type="AlphaFoldDB" id="A0A8R1Y5H1"/>
<dbReference type="EMBL" id="CMVM020000291">
    <property type="status" value="NOT_ANNOTATED_CDS"/>
    <property type="molecule type" value="Genomic_DNA"/>
</dbReference>
<dbReference type="EnsemblMetazoa" id="OVOC9747.1">
    <property type="protein sequence ID" value="OVOC9747.1"/>
    <property type="gene ID" value="WBGene00246556"/>
</dbReference>
<organism evidence="1 2">
    <name type="scientific">Onchocerca volvulus</name>
    <dbReference type="NCBI Taxonomy" id="6282"/>
    <lineage>
        <taxon>Eukaryota</taxon>
        <taxon>Metazoa</taxon>
        <taxon>Ecdysozoa</taxon>
        <taxon>Nematoda</taxon>
        <taxon>Chromadorea</taxon>
        <taxon>Rhabditida</taxon>
        <taxon>Spirurina</taxon>
        <taxon>Spiruromorpha</taxon>
        <taxon>Filarioidea</taxon>
        <taxon>Onchocercidae</taxon>
        <taxon>Onchocerca</taxon>
    </lineage>
</organism>
<keyword evidence="2" id="KW-1185">Reference proteome</keyword>
<name>A0A8R1Y5H1_ONCVO</name>
<evidence type="ECO:0000313" key="2">
    <source>
        <dbReference type="Proteomes" id="UP000024404"/>
    </source>
</evidence>
<reference evidence="2" key="1">
    <citation type="submission" date="2013-10" db="EMBL/GenBank/DDBJ databases">
        <title>Genome sequencing of Onchocerca volvulus.</title>
        <authorList>
            <person name="Cotton J."/>
            <person name="Tsai J."/>
            <person name="Stanley E."/>
            <person name="Tracey A."/>
            <person name="Holroyd N."/>
            <person name="Lustigman S."/>
            <person name="Berriman M."/>
        </authorList>
    </citation>
    <scope>NUCLEOTIDE SEQUENCE</scope>
</reference>
<reference evidence="1" key="2">
    <citation type="submission" date="2022-06" db="UniProtKB">
        <authorList>
            <consortium name="EnsemblMetazoa"/>
        </authorList>
    </citation>
    <scope>IDENTIFICATION</scope>
</reference>
<evidence type="ECO:0000313" key="1">
    <source>
        <dbReference type="EnsemblMetazoa" id="OVOC9747.1"/>
    </source>
</evidence>
<accession>A0A8R1Y5H1</accession>
<dbReference type="Proteomes" id="UP000024404">
    <property type="component" value="Unassembled WGS sequence"/>
</dbReference>
<proteinExistence type="predicted"/>
<protein>
    <submittedName>
        <fullName evidence="1">Uncharacterized protein</fullName>
    </submittedName>
</protein>